<dbReference type="InterPro" id="IPR008275">
    <property type="entry name" value="CoA_E_activase_dom"/>
</dbReference>
<dbReference type="NCBIfam" id="TIGR00241">
    <property type="entry name" value="CoA_E_activ"/>
    <property type="match status" value="1"/>
</dbReference>
<dbReference type="Gene3D" id="3.30.420.40">
    <property type="match status" value="2"/>
</dbReference>
<name>A0A0M6WYU1_9FIRM</name>
<dbReference type="PANTHER" id="PTHR32329:SF2">
    <property type="entry name" value="BIFUNCTIONAL PROTEIN [INCLUDES 2-HYDROXYACYL-COA DEHYDRATASE (N-TER) AND ITS ACTIVATOR DOMAIN (C_TERM)"/>
    <property type="match status" value="1"/>
</dbReference>
<gene>
    <name evidence="7" type="ORF">RIL183_32451</name>
</gene>
<dbReference type="Pfam" id="PF01869">
    <property type="entry name" value="BcrAD_BadFG"/>
    <property type="match status" value="1"/>
</dbReference>
<dbReference type="RefSeq" id="WP_055040374.1">
    <property type="nucleotide sequence ID" value="NZ_CVRS01000107.1"/>
</dbReference>
<accession>A0A0M6WYU1</accession>
<keyword evidence="5" id="KW-0411">Iron-sulfur</keyword>
<dbReference type="InterPro" id="IPR043129">
    <property type="entry name" value="ATPase_NBD"/>
</dbReference>
<dbReference type="SUPFAM" id="SSF53067">
    <property type="entry name" value="Actin-like ATPase domain"/>
    <property type="match status" value="1"/>
</dbReference>
<protein>
    <recommendedName>
        <fullName evidence="6">ATPase BadF/BadG/BcrA/BcrD type domain-containing protein</fullName>
    </recommendedName>
</protein>
<dbReference type="EMBL" id="CVRS01000107">
    <property type="protein sequence ID" value="CRL42765.1"/>
    <property type="molecule type" value="Genomic_DNA"/>
</dbReference>
<dbReference type="FunFam" id="3.30.420.40:FF:000217">
    <property type="entry name" value="2-hydroxyisocaproyl-CoA dehydratase activator"/>
    <property type="match status" value="1"/>
</dbReference>
<evidence type="ECO:0000256" key="5">
    <source>
        <dbReference type="ARBA" id="ARBA00023014"/>
    </source>
</evidence>
<dbReference type="GO" id="GO:0046872">
    <property type="term" value="F:metal ion binding"/>
    <property type="evidence" value="ECO:0007669"/>
    <property type="project" value="UniProtKB-KW"/>
</dbReference>
<comment type="cofactor">
    <cofactor evidence="1">
        <name>[4Fe-4S] cluster</name>
        <dbReference type="ChEBI" id="CHEBI:49883"/>
    </cofactor>
</comment>
<sequence length="258" mass="26926">MYTLGIDIGSTTSKCVILEDGRTIVAKSLVKAGTGTSGPDGAYNEVLHSAGLTQDEIAFTMATGYGRKTYPAADAEMSELSCHGKGVFFMEPECRTIIDIGGQDAKVILLSSNGTISNFVMNDKCAAGTGRFLDVMAGILQLDISELEQYAAKSEHPCSISSTCTVFAESEVISQLSNNVDLSDLVAGICSSVAKRTAALAKRTAITDKVCMSGGVAKNGGVRNALAKELGREVIQVKDAQYMGALGAALAAYDKIKG</sequence>
<evidence type="ECO:0000259" key="6">
    <source>
        <dbReference type="Pfam" id="PF01869"/>
    </source>
</evidence>
<evidence type="ECO:0000256" key="1">
    <source>
        <dbReference type="ARBA" id="ARBA00001966"/>
    </source>
</evidence>
<dbReference type="OrthoDB" id="9778513at2"/>
<dbReference type="Proteomes" id="UP000049828">
    <property type="component" value="Unassembled WGS sequence"/>
</dbReference>
<reference evidence="8" key="1">
    <citation type="submission" date="2015-05" db="EMBL/GenBank/DDBJ databases">
        <authorList>
            <consortium name="Pathogen Informatics"/>
        </authorList>
    </citation>
    <scope>NUCLEOTIDE SEQUENCE [LARGE SCALE GENOMIC DNA]</scope>
    <source>
        <strain evidence="8">L1-83</strain>
    </source>
</reference>
<organism evidence="7 8">
    <name type="scientific">Roseburia inulinivorans</name>
    <dbReference type="NCBI Taxonomy" id="360807"/>
    <lineage>
        <taxon>Bacteria</taxon>
        <taxon>Bacillati</taxon>
        <taxon>Bacillota</taxon>
        <taxon>Clostridia</taxon>
        <taxon>Lachnospirales</taxon>
        <taxon>Lachnospiraceae</taxon>
        <taxon>Roseburia</taxon>
    </lineage>
</organism>
<feature type="domain" description="ATPase BadF/BadG/BcrA/BcrD type" evidence="6">
    <location>
        <begin position="4"/>
        <end position="252"/>
    </location>
</feature>
<keyword evidence="4" id="KW-0408">Iron</keyword>
<evidence type="ECO:0000313" key="7">
    <source>
        <dbReference type="EMBL" id="CRL42765.1"/>
    </source>
</evidence>
<evidence type="ECO:0000256" key="4">
    <source>
        <dbReference type="ARBA" id="ARBA00023004"/>
    </source>
</evidence>
<dbReference type="InterPro" id="IPR002731">
    <property type="entry name" value="ATPase_BadF"/>
</dbReference>
<proteinExistence type="predicted"/>
<evidence type="ECO:0000256" key="2">
    <source>
        <dbReference type="ARBA" id="ARBA00011738"/>
    </source>
</evidence>
<comment type="subunit">
    <text evidence="2">Homodimer.</text>
</comment>
<dbReference type="AlphaFoldDB" id="A0A0M6WYU1"/>
<evidence type="ECO:0000313" key="8">
    <source>
        <dbReference type="Proteomes" id="UP000049828"/>
    </source>
</evidence>
<keyword evidence="3" id="KW-0479">Metal-binding</keyword>
<evidence type="ECO:0000256" key="3">
    <source>
        <dbReference type="ARBA" id="ARBA00022723"/>
    </source>
</evidence>
<dbReference type="InterPro" id="IPR051805">
    <property type="entry name" value="Dehydratase_Activator_Redct"/>
</dbReference>
<keyword evidence="8" id="KW-1185">Reference proteome</keyword>
<dbReference type="GO" id="GO:0051536">
    <property type="term" value="F:iron-sulfur cluster binding"/>
    <property type="evidence" value="ECO:0007669"/>
    <property type="project" value="UniProtKB-KW"/>
</dbReference>
<dbReference type="PANTHER" id="PTHR32329">
    <property type="entry name" value="BIFUNCTIONAL PROTEIN [INCLUDES 2-HYDROXYACYL-COA DEHYDRATASE (N-TER) AND ITS ACTIVATOR DOMAIN (C_TERM)-RELATED"/>
    <property type="match status" value="1"/>
</dbReference>